<organism evidence="1 2">
    <name type="scientific">Steinernema glaseri</name>
    <dbReference type="NCBI Taxonomy" id="37863"/>
    <lineage>
        <taxon>Eukaryota</taxon>
        <taxon>Metazoa</taxon>
        <taxon>Ecdysozoa</taxon>
        <taxon>Nematoda</taxon>
        <taxon>Chromadorea</taxon>
        <taxon>Rhabditida</taxon>
        <taxon>Tylenchina</taxon>
        <taxon>Panagrolaimomorpha</taxon>
        <taxon>Strongyloidoidea</taxon>
        <taxon>Steinernematidae</taxon>
        <taxon>Steinernema</taxon>
    </lineage>
</organism>
<dbReference type="WBParaSite" id="L893_g23332.t1">
    <property type="protein sequence ID" value="L893_g23332.t1"/>
    <property type="gene ID" value="L893_g23332"/>
</dbReference>
<dbReference type="Proteomes" id="UP000095287">
    <property type="component" value="Unplaced"/>
</dbReference>
<evidence type="ECO:0000313" key="1">
    <source>
        <dbReference type="Proteomes" id="UP000095287"/>
    </source>
</evidence>
<name>A0A1I7Z6G5_9BILA</name>
<protein>
    <submittedName>
        <fullName evidence="2">Uncharacterized protein</fullName>
    </submittedName>
</protein>
<keyword evidence="1" id="KW-1185">Reference proteome</keyword>
<reference evidence="2" key="1">
    <citation type="submission" date="2016-11" db="UniProtKB">
        <authorList>
            <consortium name="WormBaseParasite"/>
        </authorList>
    </citation>
    <scope>IDENTIFICATION</scope>
</reference>
<sequence>MKVPLRRFGDREPRGVWISCSPLSRSTHATSHLCEPEMVSYAARDAEIIIIRPLLRACSLAVGSTVSDFLADLYVLFFGDSVSDFADIAEKEGGAALTSKAVVVVLFLQHDSILVDTRVSIHRALPQLLRATSNFLIKTVST</sequence>
<proteinExistence type="predicted"/>
<accession>A0A1I7Z6G5</accession>
<evidence type="ECO:0000313" key="2">
    <source>
        <dbReference type="WBParaSite" id="L893_g23332.t1"/>
    </source>
</evidence>
<dbReference type="AlphaFoldDB" id="A0A1I7Z6G5"/>